<accession>A0AAE3EA35</accession>
<proteinExistence type="predicted"/>
<dbReference type="EMBL" id="JAJEQR010000017">
    <property type="protein sequence ID" value="MCC2230832.1"/>
    <property type="molecule type" value="Genomic_DNA"/>
</dbReference>
<protein>
    <submittedName>
        <fullName evidence="1">Uncharacterized protein</fullName>
    </submittedName>
</protein>
<organism evidence="1 2">
    <name type="scientific">Hominifimenecus microfluidus</name>
    <dbReference type="NCBI Taxonomy" id="2885348"/>
    <lineage>
        <taxon>Bacteria</taxon>
        <taxon>Bacillati</taxon>
        <taxon>Bacillota</taxon>
        <taxon>Clostridia</taxon>
        <taxon>Lachnospirales</taxon>
        <taxon>Lachnospiraceae</taxon>
        <taxon>Hominifimenecus</taxon>
    </lineage>
</organism>
<evidence type="ECO:0000313" key="2">
    <source>
        <dbReference type="Proteomes" id="UP001198182"/>
    </source>
</evidence>
<dbReference type="Proteomes" id="UP001198182">
    <property type="component" value="Unassembled WGS sequence"/>
</dbReference>
<gene>
    <name evidence="1" type="ORF">LKD81_07450</name>
</gene>
<sequence>MCGYGAGETGKHRSCGGSQLRRCGSTEGGQPFVAGCRGGSALLGSRGNAHWQVKGGSHYRVKDEVPWQVEGSRPIGSRVKRLAQGKLMPASTCIGYYLTQNSQDLRLRRPFPGPRTSSQEGGNLFETDTTQWTLRQAWHL</sequence>
<comment type="caution">
    <text evidence="1">The sequence shown here is derived from an EMBL/GenBank/DDBJ whole genome shotgun (WGS) entry which is preliminary data.</text>
</comment>
<dbReference type="AlphaFoldDB" id="A0AAE3EA35"/>
<name>A0AAE3EA35_9FIRM</name>
<keyword evidence="2" id="KW-1185">Reference proteome</keyword>
<evidence type="ECO:0000313" key="1">
    <source>
        <dbReference type="EMBL" id="MCC2230832.1"/>
    </source>
</evidence>
<reference evidence="1" key="1">
    <citation type="submission" date="2021-10" db="EMBL/GenBank/DDBJ databases">
        <title>Anaerobic single-cell dispensing facilitates the cultivation of human gut bacteria.</title>
        <authorList>
            <person name="Afrizal A."/>
        </authorList>
    </citation>
    <scope>NUCLEOTIDE SEQUENCE</scope>
    <source>
        <strain evidence="1">CLA-AA-H215</strain>
    </source>
</reference>
<dbReference type="RefSeq" id="WP_271822999.1">
    <property type="nucleotide sequence ID" value="NZ_JAJEQR010000017.1"/>
</dbReference>